<reference evidence="2" key="1">
    <citation type="submission" date="2022-12" db="EMBL/GenBank/DDBJ databases">
        <title>Reference genome sequencing for broad-spectrum identification of bacterial and archaeal isolates by mass spectrometry.</title>
        <authorList>
            <person name="Sekiguchi Y."/>
            <person name="Tourlousse D.M."/>
        </authorList>
    </citation>
    <scope>NUCLEOTIDE SEQUENCE</scope>
    <source>
        <strain evidence="2">14</strain>
    </source>
</reference>
<sequence>MRVGRVSRGVRAIRAAVEETMRGDAEEMWADAGGPRGGSPIDSYVSHEAVSDDAKPAG</sequence>
<organism evidence="2 3">
    <name type="scientific">Agromyces rhizosphaerae</name>
    <dbReference type="NCBI Taxonomy" id="88374"/>
    <lineage>
        <taxon>Bacteria</taxon>
        <taxon>Bacillati</taxon>
        <taxon>Actinomycetota</taxon>
        <taxon>Actinomycetes</taxon>
        <taxon>Micrococcales</taxon>
        <taxon>Microbacteriaceae</taxon>
        <taxon>Agromyces</taxon>
    </lineage>
</organism>
<evidence type="ECO:0000313" key="2">
    <source>
        <dbReference type="EMBL" id="GLI25814.1"/>
    </source>
</evidence>
<evidence type="ECO:0000256" key="1">
    <source>
        <dbReference type="SAM" id="MobiDB-lite"/>
    </source>
</evidence>
<protein>
    <submittedName>
        <fullName evidence="2">Uncharacterized protein</fullName>
    </submittedName>
</protein>
<dbReference type="EMBL" id="BSDP01000001">
    <property type="protein sequence ID" value="GLI25814.1"/>
    <property type="molecule type" value="Genomic_DNA"/>
</dbReference>
<name>A0A9W6FME5_9MICO</name>
<gene>
    <name evidence="2" type="ORF">ARHIZOSPH14_00560</name>
</gene>
<accession>A0A9W6FME5</accession>
<evidence type="ECO:0000313" key="3">
    <source>
        <dbReference type="Proteomes" id="UP001144396"/>
    </source>
</evidence>
<dbReference type="Proteomes" id="UP001144396">
    <property type="component" value="Unassembled WGS sequence"/>
</dbReference>
<feature type="region of interest" description="Disordered" evidence="1">
    <location>
        <begin position="27"/>
        <end position="58"/>
    </location>
</feature>
<proteinExistence type="predicted"/>
<feature type="compositionally biased region" description="Basic and acidic residues" evidence="1">
    <location>
        <begin position="49"/>
        <end position="58"/>
    </location>
</feature>
<comment type="caution">
    <text evidence="2">The sequence shown here is derived from an EMBL/GenBank/DDBJ whole genome shotgun (WGS) entry which is preliminary data.</text>
</comment>
<dbReference type="AlphaFoldDB" id="A0A9W6FME5"/>
<keyword evidence="3" id="KW-1185">Reference proteome</keyword>